<dbReference type="EMBL" id="LFIW01002756">
    <property type="protein sequence ID" value="KZL63508.1"/>
    <property type="molecule type" value="Genomic_DNA"/>
</dbReference>
<evidence type="ECO:0000256" key="1">
    <source>
        <dbReference type="SAM" id="MobiDB-lite"/>
    </source>
</evidence>
<evidence type="ECO:0000313" key="2">
    <source>
        <dbReference type="EMBL" id="KZL63508.1"/>
    </source>
</evidence>
<dbReference type="EMBL" id="LFIW01000274">
    <property type="protein sequence ID" value="KZL87320.1"/>
    <property type="molecule type" value="Genomic_DNA"/>
</dbReference>
<accession>A0A166LGZ6</accession>
<evidence type="ECO:0000313" key="10">
    <source>
        <dbReference type="EMBL" id="KZL81649.1"/>
    </source>
</evidence>
<feature type="non-terminal residue" evidence="2">
    <location>
        <position position="1"/>
    </location>
</feature>
<proteinExistence type="predicted"/>
<feature type="compositionally biased region" description="Low complexity" evidence="1">
    <location>
        <begin position="129"/>
        <end position="138"/>
    </location>
</feature>
<dbReference type="EMBL" id="LFIW01000631">
    <property type="protein sequence ID" value="KZL85456.1"/>
    <property type="molecule type" value="Genomic_DNA"/>
</dbReference>
<evidence type="ECO:0000313" key="7">
    <source>
        <dbReference type="EMBL" id="KZL78842.1"/>
    </source>
</evidence>
<dbReference type="EMBL" id="LFIW01001610">
    <property type="protein sequence ID" value="KZL81649.1"/>
    <property type="molecule type" value="Genomic_DNA"/>
</dbReference>
<evidence type="ECO:0000313" key="6">
    <source>
        <dbReference type="EMBL" id="KZL68077.1"/>
    </source>
</evidence>
<dbReference type="EMBL" id="LFIW01000322">
    <property type="protein sequence ID" value="KZL87216.1"/>
    <property type="molecule type" value="Genomic_DNA"/>
</dbReference>
<reference evidence="2 14" key="1">
    <citation type="submission" date="2015-06" db="EMBL/GenBank/DDBJ databases">
        <title>Survival trade-offs in plant roots during colonization by closely related pathogenic and mutualistic fungi.</title>
        <authorList>
            <person name="Hacquard S."/>
            <person name="Kracher B."/>
            <person name="Hiruma K."/>
            <person name="Weinman A."/>
            <person name="Muench P."/>
            <person name="Garrido Oter R."/>
            <person name="Ver Loren van Themaat E."/>
            <person name="Dallerey J.-F."/>
            <person name="Damm U."/>
            <person name="Henrissat B."/>
            <person name="Lespinet O."/>
            <person name="Thon M."/>
            <person name="Kemen E."/>
            <person name="McHardy A.C."/>
            <person name="Schulze-Lefert P."/>
            <person name="O'Connell R.J."/>
        </authorList>
    </citation>
    <scope>NUCLEOTIDE SEQUENCE [LARGE SCALE GENOMIC DNA]</scope>
    <source>
        <strain evidence="2 14">MAFF 238704</strain>
    </source>
</reference>
<organism evidence="2 14">
    <name type="scientific">Colletotrichum incanum</name>
    <name type="common">Soybean anthracnose fungus</name>
    <dbReference type="NCBI Taxonomy" id="1573173"/>
    <lineage>
        <taxon>Eukaryota</taxon>
        <taxon>Fungi</taxon>
        <taxon>Dikarya</taxon>
        <taxon>Ascomycota</taxon>
        <taxon>Pezizomycotina</taxon>
        <taxon>Sordariomycetes</taxon>
        <taxon>Hypocreomycetidae</taxon>
        <taxon>Glomerellales</taxon>
        <taxon>Glomerellaceae</taxon>
        <taxon>Colletotrichum</taxon>
        <taxon>Colletotrichum spaethianum species complex</taxon>
    </lineage>
</organism>
<dbReference type="AlphaFoldDB" id="A0A166LGZ6"/>
<evidence type="ECO:0000313" key="11">
    <source>
        <dbReference type="EMBL" id="KZL85456.1"/>
    </source>
</evidence>
<dbReference type="Proteomes" id="UP000076584">
    <property type="component" value="Unassembled WGS sequence"/>
</dbReference>
<dbReference type="EMBL" id="LFIW01001969">
    <property type="protein sequence ID" value="KZL80183.1"/>
    <property type="molecule type" value="Genomic_DNA"/>
</dbReference>
<dbReference type="EMBL" id="LFIW01002532">
    <property type="protein sequence ID" value="KZL67676.1"/>
    <property type="molecule type" value="Genomic_DNA"/>
</dbReference>
<dbReference type="EMBL" id="LFIW01002678">
    <property type="protein sequence ID" value="KZL64679.1"/>
    <property type="molecule type" value="Genomic_DNA"/>
</dbReference>
<gene>
    <name evidence="6" type="ORF">CI238_11456</name>
    <name evidence="4" type="ORF">CI238_11851</name>
    <name evidence="3" type="ORF">CI238_12353</name>
    <name evidence="13" type="ORF">CI238_12753</name>
    <name evidence="12" type="ORF">CI238_12776</name>
    <name evidence="8" type="ORF">CI238_12818</name>
    <name evidence="10" type="ORF">CI238_12971</name>
    <name evidence="11" type="ORF">CI238_12999</name>
    <name evidence="7" type="ORF">CI238_13219</name>
    <name evidence="5" type="ORF">CI238_13558</name>
    <name evidence="2" type="ORF">CI238_13562</name>
    <name evidence="9" type="ORF">CI238_13575</name>
</gene>
<name>A0A166LGZ6_COLIC</name>
<protein>
    <submittedName>
        <fullName evidence="2">Transposase</fullName>
    </submittedName>
</protein>
<sequence>ASSSQQTSQPTSQQWDEAVSIIPWSTPHRSDDLRHQLHLFNQLGKDALDTHTIRHLSRKVQKGYDNQASRLAVLEQQVHQLQAQLDSQRQHKRKKVPTSPNSTFATIWDIQKAKNPAVGEIDDPDESSASELSSEAESCVWVGGKPGEISGDSGGDGGDDGGSDVGVARN</sequence>
<feature type="region of interest" description="Disordered" evidence="1">
    <location>
        <begin position="83"/>
        <end position="170"/>
    </location>
</feature>
<dbReference type="EMBL" id="LFIW01002717">
    <property type="protein sequence ID" value="KZL63970.1"/>
    <property type="molecule type" value="Genomic_DNA"/>
</dbReference>
<evidence type="ECO:0000313" key="3">
    <source>
        <dbReference type="EMBL" id="KZL63970.1"/>
    </source>
</evidence>
<dbReference type="EMBL" id="LFIW01002514">
    <property type="protein sequence ID" value="KZL68077.1"/>
    <property type="molecule type" value="Genomic_DNA"/>
</dbReference>
<evidence type="ECO:0000313" key="4">
    <source>
        <dbReference type="EMBL" id="KZL64679.1"/>
    </source>
</evidence>
<evidence type="ECO:0000313" key="5">
    <source>
        <dbReference type="EMBL" id="KZL67676.1"/>
    </source>
</evidence>
<keyword evidence="14" id="KW-1185">Reference proteome</keyword>
<dbReference type="EMBL" id="LFIW01002218">
    <property type="protein sequence ID" value="KZL78842.1"/>
    <property type="molecule type" value="Genomic_DNA"/>
</dbReference>
<dbReference type="EMBL" id="LFIW01002216">
    <property type="protein sequence ID" value="KZL78846.1"/>
    <property type="molecule type" value="Genomic_DNA"/>
</dbReference>
<evidence type="ECO:0000313" key="8">
    <source>
        <dbReference type="EMBL" id="KZL78846.1"/>
    </source>
</evidence>
<comment type="caution">
    <text evidence="2">The sequence shown here is derived from an EMBL/GenBank/DDBJ whole genome shotgun (WGS) entry which is preliminary data.</text>
</comment>
<evidence type="ECO:0000313" key="13">
    <source>
        <dbReference type="EMBL" id="KZL87320.1"/>
    </source>
</evidence>
<evidence type="ECO:0000313" key="14">
    <source>
        <dbReference type="Proteomes" id="UP000076584"/>
    </source>
</evidence>
<evidence type="ECO:0000313" key="12">
    <source>
        <dbReference type="EMBL" id="KZL87216.1"/>
    </source>
</evidence>
<evidence type="ECO:0000313" key="9">
    <source>
        <dbReference type="EMBL" id="KZL80183.1"/>
    </source>
</evidence>